<feature type="non-terminal residue" evidence="1">
    <location>
        <position position="169"/>
    </location>
</feature>
<name>X1BWP5_9ZZZZ</name>
<gene>
    <name evidence="1" type="ORF">S01H4_43602</name>
</gene>
<dbReference type="AlphaFoldDB" id="X1BWP5"/>
<sequence>MAEGETGSQFFVSLLSEPASPVTINLNELQTTRTLALEQGYLVGATSISMKVDDTSIDSLLLPMGDYLFDGKTVHVSNDITIFSGKFTDVAVTSLVSALLIADTANYDYQELAIASGEDMLVFDSSNWFQLQAVTVAGLDDAVVEDGNFHFSDIGVSISTTDPNYKNLS</sequence>
<comment type="caution">
    <text evidence="1">The sequence shown here is derived from an EMBL/GenBank/DDBJ whole genome shotgun (WGS) entry which is preliminary data.</text>
</comment>
<accession>X1BWP5</accession>
<organism evidence="1">
    <name type="scientific">marine sediment metagenome</name>
    <dbReference type="NCBI Taxonomy" id="412755"/>
    <lineage>
        <taxon>unclassified sequences</taxon>
        <taxon>metagenomes</taxon>
        <taxon>ecological metagenomes</taxon>
    </lineage>
</organism>
<protein>
    <submittedName>
        <fullName evidence="1">Uncharacterized protein</fullName>
    </submittedName>
</protein>
<reference evidence="1" key="1">
    <citation type="journal article" date="2014" name="Front. Microbiol.">
        <title>High frequency of phylogenetically diverse reductive dehalogenase-homologous genes in deep subseafloor sedimentary metagenomes.</title>
        <authorList>
            <person name="Kawai M."/>
            <person name="Futagami T."/>
            <person name="Toyoda A."/>
            <person name="Takaki Y."/>
            <person name="Nishi S."/>
            <person name="Hori S."/>
            <person name="Arai W."/>
            <person name="Tsubouchi T."/>
            <person name="Morono Y."/>
            <person name="Uchiyama I."/>
            <person name="Ito T."/>
            <person name="Fujiyama A."/>
            <person name="Inagaki F."/>
            <person name="Takami H."/>
        </authorList>
    </citation>
    <scope>NUCLEOTIDE SEQUENCE</scope>
    <source>
        <strain evidence="1">Expedition CK06-06</strain>
    </source>
</reference>
<dbReference type="EMBL" id="BART01024071">
    <property type="protein sequence ID" value="GAH00221.1"/>
    <property type="molecule type" value="Genomic_DNA"/>
</dbReference>
<proteinExistence type="predicted"/>
<evidence type="ECO:0000313" key="1">
    <source>
        <dbReference type="EMBL" id="GAH00221.1"/>
    </source>
</evidence>